<keyword evidence="3" id="KW-0131">Cell cycle</keyword>
<keyword evidence="1" id="KW-0132">Cell division</keyword>
<dbReference type="EMBL" id="SUVG01000002">
    <property type="protein sequence ID" value="MBE6420832.1"/>
    <property type="molecule type" value="Genomic_DNA"/>
</dbReference>
<feature type="region of interest" description="Disordered" evidence="4">
    <location>
        <begin position="83"/>
        <end position="103"/>
    </location>
</feature>
<reference evidence="5" key="1">
    <citation type="submission" date="2019-04" db="EMBL/GenBank/DDBJ databases">
        <title>Evolution of Biomass-Degrading Anaerobic Consortia Revealed by Metagenomics.</title>
        <authorList>
            <person name="Peng X."/>
        </authorList>
    </citation>
    <scope>NUCLEOTIDE SEQUENCE</scope>
    <source>
        <strain evidence="5">SIG66</strain>
    </source>
</reference>
<evidence type="ECO:0000256" key="4">
    <source>
        <dbReference type="SAM" id="MobiDB-lite"/>
    </source>
</evidence>
<sequence length="103" mass="11862">MKITEIRIHLMGEDRLKAFASATFDDSFVVRNMKVVEGTKGVFLCMPSRKLPDGTHKDMVHPVNQEFREYLEESILKAYRQELLKNPQGPEKNISSTEAHEVK</sequence>
<dbReference type="InterPro" id="IPR007170">
    <property type="entry name" value="SpoVG"/>
</dbReference>
<gene>
    <name evidence="5" type="ORF">E7027_01620</name>
</gene>
<dbReference type="SUPFAM" id="SSF160537">
    <property type="entry name" value="SpoVG-like"/>
    <property type="match status" value="1"/>
</dbReference>
<organism evidence="5 6">
    <name type="scientific">Candidatus Avelusimicrobium gallicola</name>
    <dbReference type="NCBI Taxonomy" id="2562704"/>
    <lineage>
        <taxon>Bacteria</taxon>
        <taxon>Pseudomonadati</taxon>
        <taxon>Elusimicrobiota</taxon>
        <taxon>Elusimicrobia</taxon>
        <taxon>Elusimicrobiales</taxon>
        <taxon>Elusimicrobiaceae</taxon>
        <taxon>Candidatus Avelusimicrobium</taxon>
    </lineage>
</organism>
<proteinExistence type="predicted"/>
<evidence type="ECO:0000256" key="3">
    <source>
        <dbReference type="ARBA" id="ARBA00023306"/>
    </source>
</evidence>
<evidence type="ECO:0000256" key="2">
    <source>
        <dbReference type="ARBA" id="ARBA00023210"/>
    </source>
</evidence>
<name>A0A928DN57_9BACT</name>
<comment type="caution">
    <text evidence="5">The sequence shown here is derived from an EMBL/GenBank/DDBJ whole genome shotgun (WGS) entry which is preliminary data.</text>
</comment>
<dbReference type="PANTHER" id="PTHR38429:SF1">
    <property type="entry name" value="SEPTATION PROTEIN SPOVG-RELATED"/>
    <property type="match status" value="1"/>
</dbReference>
<keyword evidence="2" id="KW-0717">Septation</keyword>
<accession>A0A928DN57</accession>
<protein>
    <submittedName>
        <fullName evidence="5">Septation protein SpoVG</fullName>
    </submittedName>
</protein>
<dbReference type="InterPro" id="IPR036751">
    <property type="entry name" value="SpoVG_sf"/>
</dbReference>
<dbReference type="Gene3D" id="3.30.1120.40">
    <property type="entry name" value="Stage V sporulation protein G"/>
    <property type="match status" value="1"/>
</dbReference>
<dbReference type="GO" id="GO:0000917">
    <property type="term" value="P:division septum assembly"/>
    <property type="evidence" value="ECO:0007669"/>
    <property type="project" value="UniProtKB-KW"/>
</dbReference>
<evidence type="ECO:0000313" key="6">
    <source>
        <dbReference type="Proteomes" id="UP000725649"/>
    </source>
</evidence>
<evidence type="ECO:0000256" key="1">
    <source>
        <dbReference type="ARBA" id="ARBA00022618"/>
    </source>
</evidence>
<dbReference type="Pfam" id="PF04026">
    <property type="entry name" value="SpoVG"/>
    <property type="match status" value="1"/>
</dbReference>
<dbReference type="GO" id="GO:0030435">
    <property type="term" value="P:sporulation resulting in formation of a cellular spore"/>
    <property type="evidence" value="ECO:0007669"/>
    <property type="project" value="InterPro"/>
</dbReference>
<evidence type="ECO:0000313" key="5">
    <source>
        <dbReference type="EMBL" id="MBE6420832.1"/>
    </source>
</evidence>
<dbReference type="PANTHER" id="PTHR38429">
    <property type="entry name" value="SEPTATION PROTEIN SPOVG-RELATED"/>
    <property type="match status" value="1"/>
</dbReference>
<dbReference type="AlphaFoldDB" id="A0A928DN57"/>
<dbReference type="Proteomes" id="UP000725649">
    <property type="component" value="Unassembled WGS sequence"/>
</dbReference>